<dbReference type="InterPro" id="IPR001841">
    <property type="entry name" value="Znf_RING"/>
</dbReference>
<evidence type="ECO:0000256" key="12">
    <source>
        <dbReference type="ARBA" id="ARBA00023136"/>
    </source>
</evidence>
<sequence length="1221" mass="133604">MDFDEAECCRVCRGEATPEEPLFHPCKCTGSIRYVHQDCLIDWLSHSNKTKCELCRHTFEFSPVFDPNMPSHVPWYVVIKRLAIQTGLEVLWAFRMLLVAFVWLILLPYMTVWMLRFYFWSGQTMAYVVSGDVHRIPGFLNYTHTLRREQSIFANALNGTLLPSLILGPIAAADHPSPSLRQFILDCLEGEVVTTVVVLVFTILFVLREWIHSNAPLPNLQLEPDENVQAFGLEPIPPGVDPPAAFPEAAIDNPDNAGVEAEAEIPNQVRFQRNIEDLRRRQQDIRRRRMDLEREIEELERGRLRNQRIIPPNLNETDAWLPDPFLHPESGPGPNPHRNPADSLNPIPPWPLTEDDPGLTNQPYQLRRRRLHPRAYSAGSMEEDAPGTSAAQDDDQPTSPVARRSGKRPDLPSQSEQSSSSGLTPVPSAPLAAGTSHWSSRPDDAHGSAAAATTTALGGGVFAVGFAASNPPFSSGAAPGFPSTESGVVDEAPPTETEPLILDQTSFDGSSNPDSDSESEPDSDDPEADGVDPADAAVAGGGPNPNNAGPNNPDLPDDLADREGIDDIFEALGVRGPIINLFQYFVLIFSLIALVLGAAVWIPFTLGKLLLVLNPLKMLMLPLLVLQLITDPVIDFCVDLVFPFMLDAITATAYAIWMTLVPLASNVAQILHPVMLLLPGVSVSSTGSATLTPTGLLPAVITKALGPWVDRIAEVGIAAWSQLFGIASMVLVSSSSSGGGDSGDGGSLSPSDAASTKIASAWFGQASSSLPLAARLTQFLNAVTATNLTDTLSSNTDSTALAYRLASRLQWVHTYWVDLAHSDTLSSRLLTCGLGIMLFLLGTVYIMYGGLDMAGERSRALKRGTQTVVSMVKVLFFLILELGFAPFVCGWLLDIATLPLFPEAINLQGRIAFARTYTFSSSFLHWFTGTIFAYLFSFSVSAFRELIRPGVLWFIRDPSDPQAQPMRDILEKPATNEMRRVVHSLILYSVVVLGGFGSVALAISYLPPLGGGSILPLHWRFATGRAASPVPWDVIILHVVVPPLFRRVKPRKWYKWIVGWWARQAARSLRLSAFFFGGRFPDEEGYYIYPSWLAWLTGRTFKLPVPEVSPPALGDAAYRPRHPTRAPPAQPSQVDDEFEPSVIVLDGRRLEAVVEETLTGIAPSSNARVGDNGFHRNTRFVDPRGTGLAFQRDGSLLRVPNYDGAPIVPGHRMLVRADRFG</sequence>
<feature type="transmembrane region" description="Helical" evidence="16">
    <location>
        <begin position="610"/>
        <end position="629"/>
    </location>
</feature>
<keyword evidence="6 16" id="KW-0812">Transmembrane</keyword>
<evidence type="ECO:0000313" key="20">
    <source>
        <dbReference type="Proteomes" id="UP000268162"/>
    </source>
</evidence>
<feature type="domain" description="RING-type" evidence="17">
    <location>
        <begin position="9"/>
        <end position="56"/>
    </location>
</feature>
<comment type="subcellular location">
    <subcellularLocation>
        <location evidence="2">Membrane</location>
        <topology evidence="2">Multi-pass membrane protein</topology>
    </subcellularLocation>
</comment>
<dbReference type="GO" id="GO:0061630">
    <property type="term" value="F:ubiquitin protein ligase activity"/>
    <property type="evidence" value="ECO:0007669"/>
    <property type="project" value="UniProtKB-EC"/>
</dbReference>
<keyword evidence="10" id="KW-0862">Zinc</keyword>
<dbReference type="STRING" id="215637.A0A4V1J431"/>
<dbReference type="PROSITE" id="PS50089">
    <property type="entry name" value="ZF_RING_2"/>
    <property type="match status" value="1"/>
</dbReference>
<feature type="transmembrane region" description="Helical" evidence="16">
    <location>
        <begin position="636"/>
        <end position="657"/>
    </location>
</feature>
<keyword evidence="7" id="KW-0479">Metal-binding</keyword>
<feature type="transmembrane region" description="Helical" evidence="16">
    <location>
        <begin position="92"/>
        <end position="115"/>
    </location>
</feature>
<dbReference type="GO" id="GO:0036503">
    <property type="term" value="P:ERAD pathway"/>
    <property type="evidence" value="ECO:0007669"/>
    <property type="project" value="TreeGrafter"/>
</dbReference>
<dbReference type="InterPro" id="IPR013083">
    <property type="entry name" value="Znf_RING/FYVE/PHD"/>
</dbReference>
<organism evidence="19 20">
    <name type="scientific">Dimargaris cristalligena</name>
    <dbReference type="NCBI Taxonomy" id="215637"/>
    <lineage>
        <taxon>Eukaryota</taxon>
        <taxon>Fungi</taxon>
        <taxon>Fungi incertae sedis</taxon>
        <taxon>Zoopagomycota</taxon>
        <taxon>Kickxellomycotina</taxon>
        <taxon>Dimargaritomycetes</taxon>
        <taxon>Dimargaritales</taxon>
        <taxon>Dimargaritaceae</taxon>
        <taxon>Dimargaris</taxon>
    </lineage>
</organism>
<protein>
    <recommendedName>
        <fullName evidence="4">RING-type E3 ubiquitin transferase</fullName>
        <ecNumber evidence="4">2.3.2.27</ecNumber>
    </recommendedName>
</protein>
<comment type="pathway">
    <text evidence="3">Protein modification; protein ubiquitination.</text>
</comment>
<evidence type="ECO:0000256" key="1">
    <source>
        <dbReference type="ARBA" id="ARBA00000900"/>
    </source>
</evidence>
<feature type="domain" description="RING-CH-type" evidence="18">
    <location>
        <begin position="1"/>
        <end position="62"/>
    </location>
</feature>
<keyword evidence="11 16" id="KW-1133">Transmembrane helix</keyword>
<evidence type="ECO:0000313" key="19">
    <source>
        <dbReference type="EMBL" id="RKP34139.1"/>
    </source>
</evidence>
<evidence type="ECO:0000259" key="17">
    <source>
        <dbReference type="PROSITE" id="PS50089"/>
    </source>
</evidence>
<keyword evidence="9" id="KW-0833">Ubl conjugation pathway</keyword>
<evidence type="ECO:0000256" key="3">
    <source>
        <dbReference type="ARBA" id="ARBA00004906"/>
    </source>
</evidence>
<feature type="region of interest" description="Disordered" evidence="15">
    <location>
        <begin position="477"/>
        <end position="560"/>
    </location>
</feature>
<dbReference type="Gene3D" id="3.30.40.10">
    <property type="entry name" value="Zinc/RING finger domain, C3HC4 (zinc finger)"/>
    <property type="match status" value="1"/>
</dbReference>
<feature type="transmembrane region" description="Helical" evidence="16">
    <location>
        <begin position="677"/>
        <end position="700"/>
    </location>
</feature>
<dbReference type="SMART" id="SM00744">
    <property type="entry name" value="RINGv"/>
    <property type="match status" value="1"/>
</dbReference>
<name>A0A4V1J431_9FUNG</name>
<dbReference type="Proteomes" id="UP000268162">
    <property type="component" value="Unassembled WGS sequence"/>
</dbReference>
<evidence type="ECO:0000256" key="15">
    <source>
        <dbReference type="SAM" id="MobiDB-lite"/>
    </source>
</evidence>
<evidence type="ECO:0000256" key="11">
    <source>
        <dbReference type="ARBA" id="ARBA00022989"/>
    </source>
</evidence>
<evidence type="ECO:0000256" key="4">
    <source>
        <dbReference type="ARBA" id="ARBA00012483"/>
    </source>
</evidence>
<comment type="catalytic activity">
    <reaction evidence="1">
        <text>S-ubiquitinyl-[E2 ubiquitin-conjugating enzyme]-L-cysteine + [acceptor protein]-L-lysine = [E2 ubiquitin-conjugating enzyme]-L-cysteine + N(6)-ubiquitinyl-[acceptor protein]-L-lysine.</text>
        <dbReference type="EC" id="2.3.2.27"/>
    </reaction>
</comment>
<evidence type="ECO:0000256" key="14">
    <source>
        <dbReference type="SAM" id="Coils"/>
    </source>
</evidence>
<dbReference type="AlphaFoldDB" id="A0A4V1J431"/>
<dbReference type="GO" id="GO:0008270">
    <property type="term" value="F:zinc ion binding"/>
    <property type="evidence" value="ECO:0007669"/>
    <property type="project" value="UniProtKB-KW"/>
</dbReference>
<dbReference type="EMBL" id="ML003345">
    <property type="protein sequence ID" value="RKP34139.1"/>
    <property type="molecule type" value="Genomic_DNA"/>
</dbReference>
<dbReference type="SUPFAM" id="SSF57850">
    <property type="entry name" value="RING/U-box"/>
    <property type="match status" value="1"/>
</dbReference>
<dbReference type="GO" id="GO:0005789">
    <property type="term" value="C:endoplasmic reticulum membrane"/>
    <property type="evidence" value="ECO:0007669"/>
    <property type="project" value="TreeGrafter"/>
</dbReference>
<keyword evidence="14" id="KW-0175">Coiled coil</keyword>
<evidence type="ECO:0000256" key="6">
    <source>
        <dbReference type="ARBA" id="ARBA00022692"/>
    </source>
</evidence>
<dbReference type="Pfam" id="PF12906">
    <property type="entry name" value="RINGv"/>
    <property type="match status" value="1"/>
</dbReference>
<keyword evidence="12 16" id="KW-0472">Membrane</keyword>
<dbReference type="EC" id="2.3.2.27" evidence="4"/>
<evidence type="ECO:0000256" key="9">
    <source>
        <dbReference type="ARBA" id="ARBA00022786"/>
    </source>
</evidence>
<evidence type="ECO:0000256" key="10">
    <source>
        <dbReference type="ARBA" id="ARBA00022833"/>
    </source>
</evidence>
<feature type="compositionally biased region" description="Acidic residues" evidence="15">
    <location>
        <begin position="515"/>
        <end position="532"/>
    </location>
</feature>
<evidence type="ECO:0000256" key="13">
    <source>
        <dbReference type="PROSITE-ProRule" id="PRU00175"/>
    </source>
</evidence>
<evidence type="ECO:0000259" key="18">
    <source>
        <dbReference type="PROSITE" id="PS51292"/>
    </source>
</evidence>
<dbReference type="InterPro" id="IPR011016">
    <property type="entry name" value="Znf_RING-CH"/>
</dbReference>
<accession>A0A4V1J431</accession>
<gene>
    <name evidence="19" type="ORF">BJ085DRAFT_34877</name>
</gene>
<dbReference type="PROSITE" id="PS51292">
    <property type="entry name" value="ZF_RING_CH"/>
    <property type="match status" value="1"/>
</dbReference>
<feature type="transmembrane region" description="Helical" evidence="16">
    <location>
        <begin position="985"/>
        <end position="1006"/>
    </location>
</feature>
<reference evidence="20" key="1">
    <citation type="journal article" date="2018" name="Nat. Microbiol.">
        <title>Leveraging single-cell genomics to expand the fungal tree of life.</title>
        <authorList>
            <person name="Ahrendt S.R."/>
            <person name="Quandt C.A."/>
            <person name="Ciobanu D."/>
            <person name="Clum A."/>
            <person name="Salamov A."/>
            <person name="Andreopoulos B."/>
            <person name="Cheng J.F."/>
            <person name="Woyke T."/>
            <person name="Pelin A."/>
            <person name="Henrissat B."/>
            <person name="Reynolds N.K."/>
            <person name="Benny G.L."/>
            <person name="Smith M.E."/>
            <person name="James T.Y."/>
            <person name="Grigoriev I.V."/>
        </authorList>
    </citation>
    <scope>NUCLEOTIDE SEQUENCE [LARGE SCALE GENOMIC DNA]</scope>
    <source>
        <strain evidence="20">RSA 468</strain>
    </source>
</reference>
<feature type="transmembrane region" description="Helical" evidence="16">
    <location>
        <begin position="872"/>
        <end position="893"/>
    </location>
</feature>
<dbReference type="FunFam" id="3.30.40.10:FF:000287">
    <property type="entry name" value="RING finger membrane protein"/>
    <property type="match status" value="1"/>
</dbReference>
<feature type="transmembrane region" description="Helical" evidence="16">
    <location>
        <begin position="923"/>
        <end position="943"/>
    </location>
</feature>
<dbReference type="PANTHER" id="PTHR13145:SF0">
    <property type="entry name" value="E3 UBIQUITIN-PROTEIN LIGASE MARCHF6"/>
    <property type="match status" value="1"/>
</dbReference>
<evidence type="ECO:0000256" key="16">
    <source>
        <dbReference type="SAM" id="Phobius"/>
    </source>
</evidence>
<keyword evidence="5" id="KW-0808">Transferase</keyword>
<feature type="compositionally biased region" description="Low complexity" evidence="15">
    <location>
        <begin position="533"/>
        <end position="554"/>
    </location>
</feature>
<dbReference type="CDD" id="cd16702">
    <property type="entry name" value="RING_CH-C4HC3_MARCH6"/>
    <property type="match status" value="1"/>
</dbReference>
<feature type="non-terminal residue" evidence="19">
    <location>
        <position position="1221"/>
    </location>
</feature>
<feature type="transmembrane region" description="Helical" evidence="16">
    <location>
        <begin position="584"/>
        <end position="604"/>
    </location>
</feature>
<feature type="transmembrane region" description="Helical" evidence="16">
    <location>
        <begin position="828"/>
        <end position="851"/>
    </location>
</feature>
<evidence type="ECO:0000256" key="7">
    <source>
        <dbReference type="ARBA" id="ARBA00022723"/>
    </source>
</evidence>
<evidence type="ECO:0000256" key="8">
    <source>
        <dbReference type="ARBA" id="ARBA00022771"/>
    </source>
</evidence>
<keyword evidence="8 13" id="KW-0863">Zinc-finger</keyword>
<evidence type="ECO:0000256" key="5">
    <source>
        <dbReference type="ARBA" id="ARBA00022679"/>
    </source>
</evidence>
<feature type="coiled-coil region" evidence="14">
    <location>
        <begin position="268"/>
        <end position="302"/>
    </location>
</feature>
<dbReference type="PANTHER" id="PTHR13145">
    <property type="entry name" value="SSM4 PROTEIN"/>
    <property type="match status" value="1"/>
</dbReference>
<proteinExistence type="predicted"/>
<evidence type="ECO:0000256" key="2">
    <source>
        <dbReference type="ARBA" id="ARBA00004141"/>
    </source>
</evidence>
<feature type="region of interest" description="Disordered" evidence="15">
    <location>
        <begin position="314"/>
        <end position="451"/>
    </location>
</feature>
<keyword evidence="20" id="KW-1185">Reference proteome</keyword>